<feature type="region of interest" description="Disordered" evidence="1">
    <location>
        <begin position="409"/>
        <end position="476"/>
    </location>
</feature>
<protein>
    <recommendedName>
        <fullName evidence="4">Myb-like domain-containing protein</fullName>
    </recommendedName>
</protein>
<dbReference type="OrthoDB" id="691673at2759"/>
<evidence type="ECO:0000313" key="3">
    <source>
        <dbReference type="Proteomes" id="UP000265515"/>
    </source>
</evidence>
<reference evidence="2 3" key="1">
    <citation type="journal article" date="2018" name="Cell">
        <title>The Chara Genome: Secondary Complexity and Implications for Plant Terrestrialization.</title>
        <authorList>
            <person name="Nishiyama T."/>
            <person name="Sakayama H."/>
            <person name="Vries J.D."/>
            <person name="Buschmann H."/>
            <person name="Saint-Marcoux D."/>
            <person name="Ullrich K.K."/>
            <person name="Haas F.B."/>
            <person name="Vanderstraeten L."/>
            <person name="Becker D."/>
            <person name="Lang D."/>
            <person name="Vosolsobe S."/>
            <person name="Rombauts S."/>
            <person name="Wilhelmsson P.K.I."/>
            <person name="Janitza P."/>
            <person name="Kern R."/>
            <person name="Heyl A."/>
            <person name="Rumpler F."/>
            <person name="Villalobos L.I.A.C."/>
            <person name="Clay J.M."/>
            <person name="Skokan R."/>
            <person name="Toyoda A."/>
            <person name="Suzuki Y."/>
            <person name="Kagoshima H."/>
            <person name="Schijlen E."/>
            <person name="Tajeshwar N."/>
            <person name="Catarino B."/>
            <person name="Hetherington A.J."/>
            <person name="Saltykova A."/>
            <person name="Bonnot C."/>
            <person name="Breuninger H."/>
            <person name="Symeonidi A."/>
            <person name="Radhakrishnan G.V."/>
            <person name="Van Nieuwerburgh F."/>
            <person name="Deforce D."/>
            <person name="Chang C."/>
            <person name="Karol K.G."/>
            <person name="Hedrich R."/>
            <person name="Ulvskov P."/>
            <person name="Glockner G."/>
            <person name="Delwiche C.F."/>
            <person name="Petrasek J."/>
            <person name="Van de Peer Y."/>
            <person name="Friml J."/>
            <person name="Beilby M."/>
            <person name="Dolan L."/>
            <person name="Kohara Y."/>
            <person name="Sugano S."/>
            <person name="Fujiyama A."/>
            <person name="Delaux P.-M."/>
            <person name="Quint M."/>
            <person name="TheiBen G."/>
            <person name="Hagemann M."/>
            <person name="Harholt J."/>
            <person name="Dunand C."/>
            <person name="Zachgo S."/>
            <person name="Langdale J."/>
            <person name="Maumus F."/>
            <person name="Straeten D.V.D."/>
            <person name="Gould S.B."/>
            <person name="Rensing S.A."/>
        </authorList>
    </citation>
    <scope>NUCLEOTIDE SEQUENCE [LARGE SCALE GENOMIC DNA]</scope>
    <source>
        <strain evidence="2 3">S276</strain>
    </source>
</reference>
<proteinExistence type="predicted"/>
<gene>
    <name evidence="2" type="ORF">CBR_g31848</name>
</gene>
<dbReference type="PANTHER" id="PTHR33492:SF11">
    <property type="entry name" value="OS04G0670900 PROTEIN"/>
    <property type="match status" value="1"/>
</dbReference>
<dbReference type="PANTHER" id="PTHR33492">
    <property type="entry name" value="OSJNBA0043A12.37 PROTEIN-RELATED"/>
    <property type="match status" value="1"/>
</dbReference>
<organism evidence="2 3">
    <name type="scientific">Chara braunii</name>
    <name type="common">Braun's stonewort</name>
    <dbReference type="NCBI Taxonomy" id="69332"/>
    <lineage>
        <taxon>Eukaryota</taxon>
        <taxon>Viridiplantae</taxon>
        <taxon>Streptophyta</taxon>
        <taxon>Charophyceae</taxon>
        <taxon>Charales</taxon>
        <taxon>Characeae</taxon>
        <taxon>Chara</taxon>
    </lineage>
</organism>
<accession>A0A388LG61</accession>
<comment type="caution">
    <text evidence="2">The sequence shown here is derived from an EMBL/GenBank/DDBJ whole genome shotgun (WGS) entry which is preliminary data.</text>
</comment>
<sequence>MSRVATALRSGLPPLPNFKYLHTSIYSPGKESHTMTSLLAEGESFGPPLPGGLGRLNAGVQSAYPARGMAREGGYVHDGHGTGASVERPHTTPPTLSTYSMSAGGGGCPFAIFRTSASASELHVRERGGGVHSPSFAQAPAISMSGGGGDGVHLPSFAPAPANITHVRPQFMYSSDNRLYRAFAPLAGAAISATTGDVQTGSHCHDYDDGGDPIIDAGMGDAFAEPTVDITGTQGGGRATLHIDDDEGATQSDDVVPWSDRVKRSARAEGGGRGGQDKGKARVRGPDWTKKESMGLVRMLFEEDCVQQSRRGRQKIRGRREKYDWLIGKMVEQGFPKRTMEDCESKFYGLLDKGKKIRDYTDKSGKPSYSDMSRSEKKEAGLPLAYEKKMFDALQLKLGKAHGSCEGMMHNVNLQGGQTSTVTDDDETGGGNESGGSQRKADSDSADEAKFRRTGRGSSHNRRSAPESSSDASRKGSFADIERALVEANDHHADKIAGSFVQAMDGMNKTMAEGFLKGSVHASWRHVVFSAARVGEVVDMTGDFALTHRCLIEQLEAHELARKRGVLFARVSSMVDKLQQL</sequence>
<feature type="compositionally biased region" description="Polar residues" evidence="1">
    <location>
        <begin position="412"/>
        <end position="422"/>
    </location>
</feature>
<dbReference type="Gramene" id="GBG81172">
    <property type="protein sequence ID" value="GBG81172"/>
    <property type="gene ID" value="CBR_g31848"/>
</dbReference>
<dbReference type="Proteomes" id="UP000265515">
    <property type="component" value="Unassembled WGS sequence"/>
</dbReference>
<dbReference type="AlphaFoldDB" id="A0A388LG61"/>
<evidence type="ECO:0000313" key="2">
    <source>
        <dbReference type="EMBL" id="GBG81172.1"/>
    </source>
</evidence>
<feature type="region of interest" description="Disordered" evidence="1">
    <location>
        <begin position="264"/>
        <end position="288"/>
    </location>
</feature>
<name>A0A388LG61_CHABU</name>
<feature type="compositionally biased region" description="Basic and acidic residues" evidence="1">
    <location>
        <begin position="439"/>
        <end position="451"/>
    </location>
</feature>
<evidence type="ECO:0008006" key="4">
    <source>
        <dbReference type="Google" id="ProtNLM"/>
    </source>
</evidence>
<dbReference type="EMBL" id="BFEA01000366">
    <property type="protein sequence ID" value="GBG81172.1"/>
    <property type="molecule type" value="Genomic_DNA"/>
</dbReference>
<evidence type="ECO:0000256" key="1">
    <source>
        <dbReference type="SAM" id="MobiDB-lite"/>
    </source>
</evidence>
<feature type="compositionally biased region" description="Basic residues" evidence="1">
    <location>
        <begin position="452"/>
        <end position="463"/>
    </location>
</feature>
<keyword evidence="3" id="KW-1185">Reference proteome</keyword>
<feature type="compositionally biased region" description="Basic and acidic residues" evidence="1">
    <location>
        <begin position="275"/>
        <end position="288"/>
    </location>
</feature>